<evidence type="ECO:0000313" key="2">
    <source>
        <dbReference type="Proteomes" id="UP000724584"/>
    </source>
</evidence>
<comment type="caution">
    <text evidence="1">The sequence shown here is derived from an EMBL/GenBank/DDBJ whole genome shotgun (WGS) entry which is preliminary data.</text>
</comment>
<name>A0ACB7PMI9_9PEZI</name>
<organism evidence="1 2">
    <name type="scientific">Chaetomium tenue</name>
    <dbReference type="NCBI Taxonomy" id="1854479"/>
    <lineage>
        <taxon>Eukaryota</taxon>
        <taxon>Fungi</taxon>
        <taxon>Dikarya</taxon>
        <taxon>Ascomycota</taxon>
        <taxon>Pezizomycotina</taxon>
        <taxon>Sordariomycetes</taxon>
        <taxon>Sordariomycetidae</taxon>
        <taxon>Sordariales</taxon>
        <taxon>Chaetomiaceae</taxon>
        <taxon>Chaetomium</taxon>
    </lineage>
</organism>
<keyword evidence="2" id="KW-1185">Reference proteome</keyword>
<gene>
    <name evidence="1" type="ORF">F5144DRAFT_476947</name>
</gene>
<dbReference type="EMBL" id="JAGIZQ010000001">
    <property type="protein sequence ID" value="KAH6650449.1"/>
    <property type="molecule type" value="Genomic_DNA"/>
</dbReference>
<accession>A0ACB7PMI9</accession>
<sequence>MFFKASYTVTFLAALGLILALQIQLVHALPLQTSAAIKPTPQISQDAKPWLATRPRQSPQTTSLLRNHEEDNTASTIPLLVFPNDALQKIRDLPQQLLRRAATNQTFLTAMFVILIVVSVLIGVAIGSIAICGLDWKRYLSRSKPREDTEEKGLAKGPEKGKEKSKEKGMGKDGSETVNFRREAYDRGLVTPTRLALWSQGRGSENRMKRVTSATMEKKNK</sequence>
<reference evidence="1 2" key="1">
    <citation type="journal article" date="2021" name="Nat. Commun.">
        <title>Genetic determinants of endophytism in the Arabidopsis root mycobiome.</title>
        <authorList>
            <person name="Mesny F."/>
            <person name="Miyauchi S."/>
            <person name="Thiergart T."/>
            <person name="Pickel B."/>
            <person name="Atanasova L."/>
            <person name="Karlsson M."/>
            <person name="Huettel B."/>
            <person name="Barry K.W."/>
            <person name="Haridas S."/>
            <person name="Chen C."/>
            <person name="Bauer D."/>
            <person name="Andreopoulos W."/>
            <person name="Pangilinan J."/>
            <person name="LaButti K."/>
            <person name="Riley R."/>
            <person name="Lipzen A."/>
            <person name="Clum A."/>
            <person name="Drula E."/>
            <person name="Henrissat B."/>
            <person name="Kohler A."/>
            <person name="Grigoriev I.V."/>
            <person name="Martin F.M."/>
            <person name="Hacquard S."/>
        </authorList>
    </citation>
    <scope>NUCLEOTIDE SEQUENCE [LARGE SCALE GENOMIC DNA]</scope>
    <source>
        <strain evidence="1 2">MPI-SDFR-AT-0079</strain>
    </source>
</reference>
<protein>
    <submittedName>
        <fullName evidence="1">Uncharacterized protein</fullName>
    </submittedName>
</protein>
<evidence type="ECO:0000313" key="1">
    <source>
        <dbReference type="EMBL" id="KAH6650449.1"/>
    </source>
</evidence>
<proteinExistence type="predicted"/>
<dbReference type="Proteomes" id="UP000724584">
    <property type="component" value="Unassembled WGS sequence"/>
</dbReference>
<feature type="non-terminal residue" evidence="1">
    <location>
        <position position="221"/>
    </location>
</feature>